<dbReference type="CDD" id="cd06561">
    <property type="entry name" value="AlkD_like"/>
    <property type="match status" value="1"/>
</dbReference>
<name>I2GQ58_9BACT</name>
<dbReference type="STRING" id="1185876.BN8_05342"/>
<dbReference type="InterPro" id="IPR014825">
    <property type="entry name" value="DNA_alkylation"/>
</dbReference>
<keyword evidence="2" id="KW-1185">Reference proteome</keyword>
<dbReference type="RefSeq" id="WP_009284601.1">
    <property type="nucleotide sequence ID" value="NZ_CAIT01000009.1"/>
</dbReference>
<dbReference type="SUPFAM" id="SSF48371">
    <property type="entry name" value="ARM repeat"/>
    <property type="match status" value="1"/>
</dbReference>
<protein>
    <submittedName>
        <fullName evidence="1">DNA alkylation repair enzyme</fullName>
    </submittedName>
</protein>
<dbReference type="InterPro" id="IPR016024">
    <property type="entry name" value="ARM-type_fold"/>
</dbReference>
<dbReference type="EMBL" id="CAIT01000009">
    <property type="protein sequence ID" value="CCH56036.1"/>
    <property type="molecule type" value="Genomic_DNA"/>
</dbReference>
<dbReference type="Gene3D" id="1.25.10.90">
    <property type="match status" value="1"/>
</dbReference>
<sequence>MTADQVKEALLALEQPERASFVARYFKTRPGEYGAGDQFLGLSMPQQHALARQYVALPINETEMLVQDPFHECRMVGLLIWVYQIRRAGSVQRQQILERYLANRLFVNNWDLVDSSCPTIVGETLLTQDRSLLYDLAAQDHLWSQRIAMVSTLTFIRKGQFADTFAIGELLLGHKHDLIHKAIGWMLREVGKRNADALDEFLHDHIRQLPRTALRYAIERYEPVRRRYYLTL</sequence>
<dbReference type="Proteomes" id="UP000009309">
    <property type="component" value="Unassembled WGS sequence"/>
</dbReference>
<dbReference type="PANTHER" id="PTHR34070">
    <property type="entry name" value="ARMADILLO-TYPE FOLD"/>
    <property type="match status" value="1"/>
</dbReference>
<dbReference type="OrthoDB" id="1117222at2"/>
<proteinExistence type="predicted"/>
<evidence type="ECO:0000313" key="1">
    <source>
        <dbReference type="EMBL" id="CCH56036.1"/>
    </source>
</evidence>
<dbReference type="eggNOG" id="COG4912">
    <property type="taxonomic scope" value="Bacteria"/>
</dbReference>
<dbReference type="PANTHER" id="PTHR34070:SF1">
    <property type="entry name" value="DNA ALKYLATION REPAIR PROTEIN"/>
    <property type="match status" value="1"/>
</dbReference>
<organism evidence="1 2">
    <name type="scientific">Fibrisoma limi BUZ 3</name>
    <dbReference type="NCBI Taxonomy" id="1185876"/>
    <lineage>
        <taxon>Bacteria</taxon>
        <taxon>Pseudomonadati</taxon>
        <taxon>Bacteroidota</taxon>
        <taxon>Cytophagia</taxon>
        <taxon>Cytophagales</taxon>
        <taxon>Spirosomataceae</taxon>
        <taxon>Fibrisoma</taxon>
    </lineage>
</organism>
<dbReference type="AlphaFoldDB" id="I2GQ58"/>
<accession>I2GQ58</accession>
<comment type="caution">
    <text evidence="1">The sequence shown here is derived from an EMBL/GenBank/DDBJ whole genome shotgun (WGS) entry which is preliminary data.</text>
</comment>
<dbReference type="Pfam" id="PF08713">
    <property type="entry name" value="DNA_alkylation"/>
    <property type="match status" value="1"/>
</dbReference>
<reference evidence="1 2" key="1">
    <citation type="journal article" date="2012" name="J. Bacteriol.">
        <title>Genome Sequence of the Filamentous Bacterium Fibrisoma limi BUZ 3T.</title>
        <authorList>
            <person name="Filippini M."/>
            <person name="Qi W."/>
            <person name="Jaenicke S."/>
            <person name="Goesmann A."/>
            <person name="Smits T.H."/>
            <person name="Bagheri H.C."/>
        </authorList>
    </citation>
    <scope>NUCLEOTIDE SEQUENCE [LARGE SCALE GENOMIC DNA]</scope>
    <source>
        <strain evidence="2">BUZ 3T</strain>
    </source>
</reference>
<evidence type="ECO:0000313" key="2">
    <source>
        <dbReference type="Proteomes" id="UP000009309"/>
    </source>
</evidence>
<gene>
    <name evidence="1" type="ORF">BN8_05342</name>
</gene>